<evidence type="ECO:0000256" key="4">
    <source>
        <dbReference type="ARBA" id="ARBA00011233"/>
    </source>
</evidence>
<comment type="subunit">
    <text evidence="4 9">Homotrimer.</text>
</comment>
<feature type="binding site" evidence="9">
    <location>
        <begin position="34"/>
        <end position="35"/>
    </location>
    <ligand>
        <name>4-CDP-2-C-methyl-D-erythritol 2-phosphate</name>
        <dbReference type="ChEBI" id="CHEBI:57919"/>
    </ligand>
</feature>
<comment type="pathway">
    <text evidence="2 9">Isoprenoid biosynthesis; isopentenyl diphosphate biosynthesis via DXP pathway; isopentenyl diphosphate from 1-deoxy-D-xylulose 5-phosphate: step 4/6.</text>
</comment>
<evidence type="ECO:0000256" key="6">
    <source>
        <dbReference type="ARBA" id="ARBA00022723"/>
    </source>
</evidence>
<feature type="site" description="Transition state stabilizer" evidence="9">
    <location>
        <position position="34"/>
    </location>
</feature>
<feature type="binding site" evidence="9">
    <location>
        <begin position="56"/>
        <end position="58"/>
    </location>
    <ligand>
        <name>4-CDP-2-C-methyl-D-erythritol 2-phosphate</name>
        <dbReference type="ChEBI" id="CHEBI:57919"/>
    </ligand>
</feature>
<comment type="function">
    <text evidence="9">Involved in the biosynthesis of isopentenyl diphosphate (IPP) and dimethylallyl diphosphate (DMAPP), two major building blocks of isoprenoid compounds. Catalyzes the conversion of 4-diphosphocytidyl-2-C-methyl-D-erythritol 2-phosphate (CDP-ME2P) to 2-C-methyl-D-erythritol 2,4-cyclodiphosphate (ME-CPP) with a corresponding release of cytidine 5-monophosphate (CMP).</text>
</comment>
<keyword evidence="6 9" id="KW-0479">Metal-binding</keyword>
<evidence type="ECO:0000256" key="7">
    <source>
        <dbReference type="ARBA" id="ARBA00023229"/>
    </source>
</evidence>
<evidence type="ECO:0000256" key="3">
    <source>
        <dbReference type="ARBA" id="ARBA00008480"/>
    </source>
</evidence>
<reference evidence="13" key="1">
    <citation type="submission" date="2019-02" db="EMBL/GenBank/DDBJ databases">
        <authorList>
            <person name="Gruber-Vodicka R. H."/>
            <person name="Seah K. B. B."/>
        </authorList>
    </citation>
    <scope>NUCLEOTIDE SEQUENCE</scope>
    <source>
        <strain evidence="12">BECK_BZ123</strain>
        <strain evidence="13">BECK_BZ125</strain>
    </source>
</reference>
<evidence type="ECO:0000313" key="13">
    <source>
        <dbReference type="EMBL" id="VFK39691.1"/>
    </source>
</evidence>
<evidence type="ECO:0000256" key="10">
    <source>
        <dbReference type="RuleBase" id="RU004395"/>
    </source>
</evidence>
<dbReference type="InterPro" id="IPR020555">
    <property type="entry name" value="MECDP_synthase_CS"/>
</dbReference>
<feature type="binding site" evidence="9">
    <location>
        <position position="139"/>
    </location>
    <ligand>
        <name>4-CDP-2-C-methyl-D-erythritol 2-phosphate</name>
        <dbReference type="ChEBI" id="CHEBI:57919"/>
    </ligand>
</feature>
<dbReference type="EC" id="4.6.1.12" evidence="5 9"/>
<keyword evidence="7 9" id="KW-0414">Isoprene biosynthesis</keyword>
<comment type="similarity">
    <text evidence="3 9 10">Belongs to the IspF family.</text>
</comment>
<name>A0A450YDQ0_9GAMM</name>
<keyword evidence="8 9" id="KW-0456">Lyase</keyword>
<dbReference type="Gene3D" id="3.30.1330.50">
    <property type="entry name" value="2-C-methyl-D-erythritol 2,4-cyclodiphosphate synthase"/>
    <property type="match status" value="1"/>
</dbReference>
<dbReference type="InterPro" id="IPR036571">
    <property type="entry name" value="MECDP_synthase_sf"/>
</dbReference>
<dbReference type="SUPFAM" id="SSF69765">
    <property type="entry name" value="IpsF-like"/>
    <property type="match status" value="1"/>
</dbReference>
<dbReference type="AlphaFoldDB" id="A0A450YDQ0"/>
<evidence type="ECO:0000256" key="1">
    <source>
        <dbReference type="ARBA" id="ARBA00000200"/>
    </source>
</evidence>
<dbReference type="GO" id="GO:0008685">
    <property type="term" value="F:2-C-methyl-D-erythritol 2,4-cyclodiphosphate synthase activity"/>
    <property type="evidence" value="ECO:0007669"/>
    <property type="project" value="UniProtKB-UniRule"/>
</dbReference>
<dbReference type="PANTHER" id="PTHR43181:SF1">
    <property type="entry name" value="2-C-METHYL-D-ERYTHRITOL 2,4-CYCLODIPHOSPHATE SYNTHASE, CHLOROPLASTIC"/>
    <property type="match status" value="1"/>
</dbReference>
<dbReference type="GO" id="GO:0016114">
    <property type="term" value="P:terpenoid biosynthetic process"/>
    <property type="evidence" value="ECO:0007669"/>
    <property type="project" value="InterPro"/>
</dbReference>
<evidence type="ECO:0000256" key="5">
    <source>
        <dbReference type="ARBA" id="ARBA00012579"/>
    </source>
</evidence>
<dbReference type="GO" id="GO:0019288">
    <property type="term" value="P:isopentenyl diphosphate biosynthetic process, methylerythritol 4-phosphate pathway"/>
    <property type="evidence" value="ECO:0007669"/>
    <property type="project" value="UniProtKB-UniRule"/>
</dbReference>
<dbReference type="Pfam" id="PF02542">
    <property type="entry name" value="YgbB"/>
    <property type="match status" value="1"/>
</dbReference>
<accession>A0A450YDQ0</accession>
<protein>
    <recommendedName>
        <fullName evidence="5 9">2-C-methyl-D-erythritol 2,4-cyclodiphosphate synthase</fullName>
        <shortName evidence="9">MECDP-synthase</shortName>
        <shortName evidence="9">MECPP-synthase</shortName>
        <shortName evidence="9">MECPS</shortName>
        <ecNumber evidence="5 9">4.6.1.12</ecNumber>
    </recommendedName>
</protein>
<feature type="binding site" evidence="9">
    <location>
        <position position="42"/>
    </location>
    <ligand>
        <name>a divalent metal cation</name>
        <dbReference type="ChEBI" id="CHEBI:60240"/>
    </ligand>
</feature>
<dbReference type="GO" id="GO:0046872">
    <property type="term" value="F:metal ion binding"/>
    <property type="evidence" value="ECO:0007669"/>
    <property type="project" value="UniProtKB-KW"/>
</dbReference>
<dbReference type="FunFam" id="3.30.1330.50:FF:000001">
    <property type="entry name" value="2-C-methyl-D-erythritol 2,4-cyclodiphosphate synthase"/>
    <property type="match status" value="1"/>
</dbReference>
<feature type="binding site" evidence="9">
    <location>
        <position position="8"/>
    </location>
    <ligand>
        <name>a divalent metal cation</name>
        <dbReference type="ChEBI" id="CHEBI:60240"/>
    </ligand>
</feature>
<evidence type="ECO:0000313" key="12">
    <source>
        <dbReference type="EMBL" id="VFK38251.1"/>
    </source>
</evidence>
<dbReference type="PANTHER" id="PTHR43181">
    <property type="entry name" value="2-C-METHYL-D-ERYTHRITOL 2,4-CYCLODIPHOSPHATE SYNTHASE, CHLOROPLASTIC"/>
    <property type="match status" value="1"/>
</dbReference>
<dbReference type="HAMAP" id="MF_00107">
    <property type="entry name" value="IspF"/>
    <property type="match status" value="1"/>
</dbReference>
<feature type="domain" description="2-C-methyl-D-erythritol 2,4-cyclodiphosphate synthase" evidence="11">
    <location>
        <begin position="1"/>
        <end position="154"/>
    </location>
</feature>
<dbReference type="EMBL" id="CAADFT010000005">
    <property type="protein sequence ID" value="VFK39691.1"/>
    <property type="molecule type" value="Genomic_DNA"/>
</dbReference>
<comment type="cofactor">
    <cofactor evidence="9">
        <name>a divalent metal cation</name>
        <dbReference type="ChEBI" id="CHEBI:60240"/>
    </cofactor>
    <text evidence="9">Binds 1 divalent metal cation per subunit.</text>
</comment>
<feature type="site" description="Transition state stabilizer" evidence="9">
    <location>
        <position position="133"/>
    </location>
</feature>
<sequence length="168" mass="18128">MRIGHGYDAHRFTTGRALILGGVTIPYERGLLAHSDGDVLVHALCDALLGAAGLGDIGLRFPDSDAKFKNIDSRVLLRRVAASLRRRSLRASSIDSTLIAQAPKLQPFVSEMRFNLISDLDMDPTRCNIKATTTEKMGFTGRGEGIAAHAVVLLDEPASRGEQAIAEM</sequence>
<evidence type="ECO:0000256" key="8">
    <source>
        <dbReference type="ARBA" id="ARBA00023239"/>
    </source>
</evidence>
<comment type="catalytic activity">
    <reaction evidence="1 9 10">
        <text>4-CDP-2-C-methyl-D-erythritol 2-phosphate = 2-C-methyl-D-erythritol 2,4-cyclic diphosphate + CMP</text>
        <dbReference type="Rhea" id="RHEA:23864"/>
        <dbReference type="ChEBI" id="CHEBI:57919"/>
        <dbReference type="ChEBI" id="CHEBI:58483"/>
        <dbReference type="ChEBI" id="CHEBI:60377"/>
        <dbReference type="EC" id="4.6.1.12"/>
    </reaction>
</comment>
<feature type="binding site" evidence="9">
    <location>
        <position position="142"/>
    </location>
    <ligand>
        <name>4-CDP-2-C-methyl-D-erythritol 2-phosphate</name>
        <dbReference type="ChEBI" id="CHEBI:57919"/>
    </ligand>
</feature>
<dbReference type="PROSITE" id="PS01350">
    <property type="entry name" value="ISPF"/>
    <property type="match status" value="1"/>
</dbReference>
<comment type="caution">
    <text evidence="9">Lacks conserved residue(s) required for the propagation of feature annotation.</text>
</comment>
<feature type="binding site" evidence="9">
    <location>
        <begin position="61"/>
        <end position="65"/>
    </location>
    <ligand>
        <name>4-CDP-2-C-methyl-D-erythritol 2-phosphate</name>
        <dbReference type="ChEBI" id="CHEBI:57919"/>
    </ligand>
</feature>
<dbReference type="UniPathway" id="UPA00056">
    <property type="reaction ID" value="UER00095"/>
</dbReference>
<dbReference type="NCBIfam" id="TIGR00151">
    <property type="entry name" value="ispF"/>
    <property type="match status" value="1"/>
</dbReference>
<evidence type="ECO:0000259" key="11">
    <source>
        <dbReference type="Pfam" id="PF02542"/>
    </source>
</evidence>
<feature type="binding site" evidence="9">
    <location>
        <begin position="8"/>
        <end position="10"/>
    </location>
    <ligand>
        <name>4-CDP-2-C-methyl-D-erythritol 2-phosphate</name>
        <dbReference type="ChEBI" id="CHEBI:57919"/>
    </ligand>
</feature>
<dbReference type="InterPro" id="IPR003526">
    <property type="entry name" value="MECDP_synthase"/>
</dbReference>
<feature type="binding site" evidence="9">
    <location>
        <begin position="132"/>
        <end position="135"/>
    </location>
    <ligand>
        <name>4-CDP-2-C-methyl-D-erythritol 2-phosphate</name>
        <dbReference type="ChEBI" id="CHEBI:57919"/>
    </ligand>
</feature>
<proteinExistence type="inferred from homology"/>
<feature type="binding site" evidence="9">
    <location>
        <position position="10"/>
    </location>
    <ligand>
        <name>a divalent metal cation</name>
        <dbReference type="ChEBI" id="CHEBI:60240"/>
    </ligand>
</feature>
<organism evidence="13">
    <name type="scientific">Candidatus Kentrum sp. TC</name>
    <dbReference type="NCBI Taxonomy" id="2126339"/>
    <lineage>
        <taxon>Bacteria</taxon>
        <taxon>Pseudomonadati</taxon>
        <taxon>Pseudomonadota</taxon>
        <taxon>Gammaproteobacteria</taxon>
        <taxon>Candidatus Kentrum</taxon>
    </lineage>
</organism>
<dbReference type="CDD" id="cd00554">
    <property type="entry name" value="MECDP_synthase"/>
    <property type="match status" value="1"/>
</dbReference>
<dbReference type="EMBL" id="CAADFS010000004">
    <property type="protein sequence ID" value="VFK38251.1"/>
    <property type="molecule type" value="Genomic_DNA"/>
</dbReference>
<evidence type="ECO:0000256" key="2">
    <source>
        <dbReference type="ARBA" id="ARBA00004709"/>
    </source>
</evidence>
<gene>
    <name evidence="9" type="primary">ispF</name>
    <name evidence="12" type="ORF">BECKTC1821D_GA0114238_10049</name>
    <name evidence="13" type="ORF">BECKTC1821E_GA0114239_100511</name>
</gene>
<evidence type="ECO:0000256" key="9">
    <source>
        <dbReference type="HAMAP-Rule" id="MF_00107"/>
    </source>
</evidence>